<dbReference type="InterPro" id="IPR025857">
    <property type="entry name" value="MacB_PCD"/>
</dbReference>
<feature type="domain" description="MacB-like periplasmic core" evidence="9">
    <location>
        <begin position="405"/>
        <end position="587"/>
    </location>
</feature>
<keyword evidence="3 7" id="KW-0812">Transmembrane</keyword>
<feature type="domain" description="ABC3 transporter permease C-terminal" evidence="8">
    <location>
        <begin position="254"/>
        <end position="366"/>
    </location>
</feature>
<feature type="transmembrane region" description="Helical" evidence="7">
    <location>
        <begin position="391"/>
        <end position="417"/>
    </location>
</feature>
<dbReference type="KEGG" id="orp:MOP44_06300"/>
<dbReference type="InterPro" id="IPR050250">
    <property type="entry name" value="Macrolide_Exporter_MacB"/>
</dbReference>
<keyword evidence="4 7" id="KW-1133">Transmembrane helix</keyword>
<dbReference type="Pfam" id="PF12704">
    <property type="entry name" value="MacB_PCD"/>
    <property type="match status" value="3"/>
</dbReference>
<evidence type="ECO:0000256" key="3">
    <source>
        <dbReference type="ARBA" id="ARBA00022692"/>
    </source>
</evidence>
<keyword evidence="11" id="KW-1185">Reference proteome</keyword>
<proteinExistence type="inferred from homology"/>
<keyword evidence="2" id="KW-1003">Cell membrane</keyword>
<feature type="transmembrane region" description="Helical" evidence="7">
    <location>
        <begin position="808"/>
        <end position="839"/>
    </location>
</feature>
<evidence type="ECO:0000256" key="5">
    <source>
        <dbReference type="ARBA" id="ARBA00023136"/>
    </source>
</evidence>
<reference evidence="10" key="1">
    <citation type="submission" date="2021-04" db="EMBL/GenBank/DDBJ databases">
        <title>Phylogenetic analysis of Acidobacteriaceae.</title>
        <authorList>
            <person name="Qiu L."/>
            <person name="Zhang Q."/>
        </authorList>
    </citation>
    <scope>NUCLEOTIDE SEQUENCE</scope>
    <source>
        <strain evidence="10">DSM 25168</strain>
    </source>
</reference>
<dbReference type="GO" id="GO:0005886">
    <property type="term" value="C:plasma membrane"/>
    <property type="evidence" value="ECO:0007669"/>
    <property type="project" value="UniProtKB-SubCell"/>
</dbReference>
<feature type="transmembrane region" description="Helical" evidence="7">
    <location>
        <begin position="339"/>
        <end position="370"/>
    </location>
</feature>
<evidence type="ECO:0000259" key="9">
    <source>
        <dbReference type="Pfam" id="PF12704"/>
    </source>
</evidence>
<gene>
    <name evidence="10" type="ORF">MOP44_06300</name>
</gene>
<dbReference type="AlphaFoldDB" id="A0A9J7BRN0"/>
<dbReference type="EMBL" id="CP093313">
    <property type="protein sequence ID" value="UWZ85548.1"/>
    <property type="molecule type" value="Genomic_DNA"/>
</dbReference>
<dbReference type="Pfam" id="PF02687">
    <property type="entry name" value="FtsX"/>
    <property type="match status" value="2"/>
</dbReference>
<feature type="domain" description="MacB-like periplasmic core" evidence="9">
    <location>
        <begin position="22"/>
        <end position="220"/>
    </location>
</feature>
<feature type="transmembrane region" description="Helical" evidence="7">
    <location>
        <begin position="295"/>
        <end position="319"/>
    </location>
</feature>
<evidence type="ECO:0000259" key="8">
    <source>
        <dbReference type="Pfam" id="PF02687"/>
    </source>
</evidence>
<feature type="transmembrane region" description="Helical" evidence="7">
    <location>
        <begin position="851"/>
        <end position="870"/>
    </location>
</feature>
<organism evidence="10 11">
    <name type="scientific">Occallatibacter riparius</name>
    <dbReference type="NCBI Taxonomy" id="1002689"/>
    <lineage>
        <taxon>Bacteria</taxon>
        <taxon>Pseudomonadati</taxon>
        <taxon>Acidobacteriota</taxon>
        <taxon>Terriglobia</taxon>
        <taxon>Terriglobales</taxon>
        <taxon>Acidobacteriaceae</taxon>
        <taxon>Occallatibacter</taxon>
    </lineage>
</organism>
<evidence type="ECO:0000256" key="7">
    <source>
        <dbReference type="SAM" id="Phobius"/>
    </source>
</evidence>
<protein>
    <submittedName>
        <fullName evidence="10">ABC transporter permease</fullName>
    </submittedName>
</protein>
<dbReference type="GO" id="GO:0022857">
    <property type="term" value="F:transmembrane transporter activity"/>
    <property type="evidence" value="ECO:0007669"/>
    <property type="project" value="TreeGrafter"/>
</dbReference>
<evidence type="ECO:0000256" key="4">
    <source>
        <dbReference type="ARBA" id="ARBA00022989"/>
    </source>
</evidence>
<evidence type="ECO:0000313" key="11">
    <source>
        <dbReference type="Proteomes" id="UP001059380"/>
    </source>
</evidence>
<dbReference type="InterPro" id="IPR003838">
    <property type="entry name" value="ABC3_permease_C"/>
</dbReference>
<evidence type="ECO:0000256" key="1">
    <source>
        <dbReference type="ARBA" id="ARBA00004651"/>
    </source>
</evidence>
<sequence length="887" mass="95049">MSRSLPRIGRSARALARAPGLSFALLLTIALGVGSNAAVYGFLQGLTHPDSPVRGDRIVSIFTQDRFRAAGPLSSEEYRNLQSTKGLFDWVGAARIEPARATIDHRSGIRTVAAVTPSLAAVLAFPLNSGVVISHRIWENELGRRQDAVGSSIRIDDADLRIDGVAPERLDGFYNDERVDLWIESRSEDPRSVGVGRHDLWVVARLRPGVSVAKAQASLRSGSTGLGNVSVTLFTGIAPGMALGLARVGMFLNFSAAAVFFIACINVASFLLGRALKRTHETSLRIALGATRSELLGDLFADSAILSIAGGAIGLWLGILTTHALPALLFKEDAEQLTFATHLLPIFAASLACIGITMVCGMLPVVGTVTDRPWTVLQREAGSPSKAIQRLRSALVVGQMTACCTLVICTALLLAGLHEAFETSAGHRLGDPILLTVQAPTRPDGPEIDFGYFGRVEQGAKSVPGLSPLAWAARVPGNRPTWRTFRIQKFSQKDRHVAMDISWLTPSSLQLLTSPPAAGRMFDPADQRGRVAIVNEEAATELFGRQSVGVAIRDSSGSQIEIIGVVKRKSTETRQQRRPTIYYGFINQTEEPSTIRNADFLVALAPPVTGIELSANVASANYFRALDMTTIAGRIFSDDRIAGQPRVAVVNQEAADLYFDHKPLGAGVIDESGVRTEIIGVVRSQAVGTFERHGEPAIYFPMWQDYPPRMTLMLKHSKWNDSMAAGLRSRVENVPGNTFAPTIKTLATQLAQSGLAGLRVATLIGGVSAVTGLVLSLLGLLSAQSDAERQRQRDRALCMALGAQRWRIVLMVLSTAVRLAIFGTVIGTALSFALLKFLIAGITGVASPPVQVWLIAPLLPAAATMIASMLPARRASVLSPSVILRDS</sequence>
<comment type="subcellular location">
    <subcellularLocation>
        <location evidence="1">Cell membrane</location>
        <topology evidence="1">Multi-pass membrane protein</topology>
    </subcellularLocation>
</comment>
<evidence type="ECO:0000256" key="2">
    <source>
        <dbReference type="ARBA" id="ARBA00022475"/>
    </source>
</evidence>
<feature type="transmembrane region" description="Helical" evidence="7">
    <location>
        <begin position="251"/>
        <end position="274"/>
    </location>
</feature>
<dbReference type="PANTHER" id="PTHR30572">
    <property type="entry name" value="MEMBRANE COMPONENT OF TRANSPORTER-RELATED"/>
    <property type="match status" value="1"/>
</dbReference>
<accession>A0A9J7BRN0</accession>
<feature type="domain" description="MacB-like periplasmic core" evidence="9">
    <location>
        <begin position="613"/>
        <end position="710"/>
    </location>
</feature>
<feature type="domain" description="ABC3 transporter permease C-terminal" evidence="8">
    <location>
        <begin position="769"/>
        <end position="878"/>
    </location>
</feature>
<dbReference type="Proteomes" id="UP001059380">
    <property type="component" value="Chromosome"/>
</dbReference>
<keyword evidence="5 7" id="KW-0472">Membrane</keyword>
<comment type="similarity">
    <text evidence="6">Belongs to the ABC-4 integral membrane protein family.</text>
</comment>
<dbReference type="PANTHER" id="PTHR30572:SF4">
    <property type="entry name" value="ABC TRANSPORTER PERMEASE YTRF"/>
    <property type="match status" value="1"/>
</dbReference>
<name>A0A9J7BRN0_9BACT</name>
<dbReference type="RefSeq" id="WP_260795106.1">
    <property type="nucleotide sequence ID" value="NZ_CP093313.1"/>
</dbReference>
<evidence type="ECO:0000256" key="6">
    <source>
        <dbReference type="ARBA" id="ARBA00038076"/>
    </source>
</evidence>
<evidence type="ECO:0000313" key="10">
    <source>
        <dbReference type="EMBL" id="UWZ85548.1"/>
    </source>
</evidence>
<feature type="transmembrane region" description="Helical" evidence="7">
    <location>
        <begin position="760"/>
        <end position="783"/>
    </location>
</feature>